<dbReference type="CDD" id="cd00590">
    <property type="entry name" value="RRM_SF"/>
    <property type="match status" value="1"/>
</dbReference>
<dbReference type="EMBL" id="JAIWYP010000002">
    <property type="protein sequence ID" value="KAH3871032.1"/>
    <property type="molecule type" value="Genomic_DNA"/>
</dbReference>
<dbReference type="InterPro" id="IPR035979">
    <property type="entry name" value="RBD_domain_sf"/>
</dbReference>
<keyword evidence="3" id="KW-1185">Reference proteome</keyword>
<name>A0A9D4M8K8_DREPO</name>
<protein>
    <submittedName>
        <fullName evidence="2">Uncharacterized protein</fullName>
    </submittedName>
</protein>
<evidence type="ECO:0000256" key="1">
    <source>
        <dbReference type="SAM" id="MobiDB-lite"/>
    </source>
</evidence>
<dbReference type="InterPro" id="IPR012677">
    <property type="entry name" value="Nucleotide-bd_a/b_plait_sf"/>
</dbReference>
<proteinExistence type="predicted"/>
<gene>
    <name evidence="2" type="ORF">DPMN_034226</name>
</gene>
<evidence type="ECO:0000313" key="2">
    <source>
        <dbReference type="EMBL" id="KAH3871032.1"/>
    </source>
</evidence>
<organism evidence="2 3">
    <name type="scientific">Dreissena polymorpha</name>
    <name type="common">Zebra mussel</name>
    <name type="synonym">Mytilus polymorpha</name>
    <dbReference type="NCBI Taxonomy" id="45954"/>
    <lineage>
        <taxon>Eukaryota</taxon>
        <taxon>Metazoa</taxon>
        <taxon>Spiralia</taxon>
        <taxon>Lophotrochozoa</taxon>
        <taxon>Mollusca</taxon>
        <taxon>Bivalvia</taxon>
        <taxon>Autobranchia</taxon>
        <taxon>Heteroconchia</taxon>
        <taxon>Euheterodonta</taxon>
        <taxon>Imparidentia</taxon>
        <taxon>Neoheterodontei</taxon>
        <taxon>Myida</taxon>
        <taxon>Dreissenoidea</taxon>
        <taxon>Dreissenidae</taxon>
        <taxon>Dreissena</taxon>
    </lineage>
</organism>
<dbReference type="Gene3D" id="3.30.70.330">
    <property type="match status" value="1"/>
</dbReference>
<dbReference type="GO" id="GO:0003676">
    <property type="term" value="F:nucleic acid binding"/>
    <property type="evidence" value="ECO:0007669"/>
    <property type="project" value="InterPro"/>
</dbReference>
<sequence>MSVTRITFTIGPIRQEDLSTPELNKLMAMAQRFEITFDTVPILDTEHSDKLGYITLPFEIRTQDYLLVLYDRLNNLKLGGGRDVSVKFPDELRRHVDECRAHNVELKKKRIEEAKEREEKDKKSIYATFVDKDTGRASLVEKFPEAKEISVRQHNFQWFGVLEFETVEEAQAVLKKANQIEIEGQKVKIVKQAPDYEEKKQLQARDQKPFMKKRPQTSPGAGFNRGPGPAQPLLGVGFQRGGDRIGHDLIKDTTVVTIKEVVTTRVDSTEGDLTKEVTNLELKEKQIMVIMVAQTTNALLVKKEVAMVAEAAGLAGRQAAPLWDMAIAGGGTLSFNNNLRD</sequence>
<accession>A0A9D4M8K8</accession>
<evidence type="ECO:0000313" key="3">
    <source>
        <dbReference type="Proteomes" id="UP000828390"/>
    </source>
</evidence>
<dbReference type="SUPFAM" id="SSF54928">
    <property type="entry name" value="RNA-binding domain, RBD"/>
    <property type="match status" value="1"/>
</dbReference>
<reference evidence="2" key="1">
    <citation type="journal article" date="2019" name="bioRxiv">
        <title>The Genome of the Zebra Mussel, Dreissena polymorpha: A Resource for Invasive Species Research.</title>
        <authorList>
            <person name="McCartney M.A."/>
            <person name="Auch B."/>
            <person name="Kono T."/>
            <person name="Mallez S."/>
            <person name="Zhang Y."/>
            <person name="Obille A."/>
            <person name="Becker A."/>
            <person name="Abrahante J.E."/>
            <person name="Garbe J."/>
            <person name="Badalamenti J.P."/>
            <person name="Herman A."/>
            <person name="Mangelson H."/>
            <person name="Liachko I."/>
            <person name="Sullivan S."/>
            <person name="Sone E.D."/>
            <person name="Koren S."/>
            <person name="Silverstein K.A.T."/>
            <person name="Beckman K.B."/>
            <person name="Gohl D.M."/>
        </authorList>
    </citation>
    <scope>NUCLEOTIDE SEQUENCE</scope>
    <source>
        <strain evidence="2">Duluth1</strain>
        <tissue evidence="2">Whole animal</tissue>
    </source>
</reference>
<reference evidence="2" key="2">
    <citation type="submission" date="2020-11" db="EMBL/GenBank/DDBJ databases">
        <authorList>
            <person name="McCartney M.A."/>
            <person name="Auch B."/>
            <person name="Kono T."/>
            <person name="Mallez S."/>
            <person name="Becker A."/>
            <person name="Gohl D.M."/>
            <person name="Silverstein K.A.T."/>
            <person name="Koren S."/>
            <person name="Bechman K.B."/>
            <person name="Herman A."/>
            <person name="Abrahante J.E."/>
            <person name="Garbe J."/>
        </authorList>
    </citation>
    <scope>NUCLEOTIDE SEQUENCE</scope>
    <source>
        <strain evidence="2">Duluth1</strain>
        <tissue evidence="2">Whole animal</tissue>
    </source>
</reference>
<feature type="region of interest" description="Disordered" evidence="1">
    <location>
        <begin position="201"/>
        <end position="229"/>
    </location>
</feature>
<dbReference type="AlphaFoldDB" id="A0A9D4M8K8"/>
<dbReference type="Proteomes" id="UP000828390">
    <property type="component" value="Unassembled WGS sequence"/>
</dbReference>
<comment type="caution">
    <text evidence="2">The sequence shown here is derived from an EMBL/GenBank/DDBJ whole genome shotgun (WGS) entry which is preliminary data.</text>
</comment>